<sequence>MSIGVFDSGIGGLTVLKEIRKVLPNEKIYYFGDTARVPYGEKTKELIIRYSKEIVEFLLEKDVSAIVVACNTATALALKELKEIFKIPIIGVIEAGARTAINTTKNGKIGVIGTKATINSEKYTEEIKLFNAEAEVFQKACPLFVPAVEEGILNGKLVNQIIKTYLDDFNEKIDTLILGCTHYPLLKEAISKIYPNIKIVDPAKETALDLKEILKENKFLKNDAQKNEEVKYYVTDGKEKFKEIGIMFLEENIPTVELIKL</sequence>
<feature type="coiled-coil region" evidence="9">
    <location>
        <begin position="203"/>
        <end position="230"/>
    </location>
</feature>
<dbReference type="NCBIfam" id="TIGR00067">
    <property type="entry name" value="glut_race"/>
    <property type="match status" value="1"/>
</dbReference>
<dbReference type="AlphaFoldDB" id="C7NC65"/>
<dbReference type="Pfam" id="PF01177">
    <property type="entry name" value="Asp_Glu_race"/>
    <property type="match status" value="1"/>
</dbReference>
<evidence type="ECO:0000256" key="3">
    <source>
        <dbReference type="ARBA" id="ARBA00022960"/>
    </source>
</evidence>
<evidence type="ECO:0000256" key="2">
    <source>
        <dbReference type="ARBA" id="ARBA00013090"/>
    </source>
</evidence>
<keyword evidence="9" id="KW-0175">Coiled coil</keyword>
<dbReference type="HOGENOM" id="CLU_052344_0_2_0"/>
<keyword evidence="3 8" id="KW-0133">Cell shape</keyword>
<dbReference type="InterPro" id="IPR004391">
    <property type="entry name" value="Glu_race"/>
</dbReference>
<gene>
    <name evidence="8" type="primary">murI</name>
    <name evidence="10" type="ordered locus">Lebu_1881</name>
</gene>
<dbReference type="PANTHER" id="PTHR21198:SF2">
    <property type="entry name" value="GLUTAMATE RACEMASE"/>
    <property type="match status" value="1"/>
</dbReference>
<proteinExistence type="inferred from homology"/>
<feature type="binding site" evidence="8">
    <location>
        <begin position="71"/>
        <end position="72"/>
    </location>
    <ligand>
        <name>substrate</name>
    </ligand>
</feature>
<accession>C7NC65</accession>
<dbReference type="RefSeq" id="WP_015770085.1">
    <property type="nucleotide sequence ID" value="NC_013192.1"/>
</dbReference>
<comment type="function">
    <text evidence="8">Provides the (R)-glutamate required for cell wall biosynthesis.</text>
</comment>
<reference evidence="10 11" key="1">
    <citation type="journal article" date="2009" name="Stand. Genomic Sci.">
        <title>Complete genome sequence of Leptotrichia buccalis type strain (C-1013-b).</title>
        <authorList>
            <person name="Ivanova N."/>
            <person name="Gronow S."/>
            <person name="Lapidus A."/>
            <person name="Copeland A."/>
            <person name="Glavina Del Rio T."/>
            <person name="Nolan M."/>
            <person name="Lucas S."/>
            <person name="Chen F."/>
            <person name="Tice H."/>
            <person name="Cheng J.F."/>
            <person name="Saunders E."/>
            <person name="Bruce D."/>
            <person name="Goodwin L."/>
            <person name="Brettin T."/>
            <person name="Detter J.C."/>
            <person name="Han C."/>
            <person name="Pitluck S."/>
            <person name="Mikhailova N."/>
            <person name="Pati A."/>
            <person name="Mavrommatis K."/>
            <person name="Chen A."/>
            <person name="Palaniappan K."/>
            <person name="Land M."/>
            <person name="Hauser L."/>
            <person name="Chang Y.J."/>
            <person name="Jeffries C.D."/>
            <person name="Chain P."/>
            <person name="Rohde C."/>
            <person name="Goker M."/>
            <person name="Bristow J."/>
            <person name="Eisen J.A."/>
            <person name="Markowitz V."/>
            <person name="Hugenholtz P."/>
            <person name="Kyrpides N.C."/>
            <person name="Klenk H.P."/>
        </authorList>
    </citation>
    <scope>NUCLEOTIDE SEQUENCE [LARGE SCALE GENOMIC DNA]</scope>
    <source>
        <strain evidence="11">ATCC 14201 / DSM 1135 / JCM 12969 / NCTC 10249 / C-1013-b</strain>
    </source>
</reference>
<keyword evidence="4 8" id="KW-0573">Peptidoglycan synthesis</keyword>
<dbReference type="PROSITE" id="PS00924">
    <property type="entry name" value="ASP_GLU_RACEMASE_2"/>
    <property type="match status" value="1"/>
</dbReference>
<feature type="binding site" evidence="8">
    <location>
        <begin position="39"/>
        <end position="40"/>
    </location>
    <ligand>
        <name>substrate</name>
    </ligand>
</feature>
<comment type="similarity">
    <text evidence="8">Belongs to the aspartate/glutamate racemases family.</text>
</comment>
<evidence type="ECO:0000256" key="5">
    <source>
        <dbReference type="ARBA" id="ARBA00023235"/>
    </source>
</evidence>
<dbReference type="eggNOG" id="COG0796">
    <property type="taxonomic scope" value="Bacteria"/>
</dbReference>
<dbReference type="UniPathway" id="UPA00219"/>
<keyword evidence="6 8" id="KW-0961">Cell wall biogenesis/degradation</keyword>
<evidence type="ECO:0000256" key="4">
    <source>
        <dbReference type="ARBA" id="ARBA00022984"/>
    </source>
</evidence>
<feature type="binding site" evidence="8">
    <location>
        <begin position="181"/>
        <end position="182"/>
    </location>
    <ligand>
        <name>substrate</name>
    </ligand>
</feature>
<dbReference type="OrthoDB" id="9801055at2"/>
<evidence type="ECO:0000256" key="8">
    <source>
        <dbReference type="HAMAP-Rule" id="MF_00258"/>
    </source>
</evidence>
<dbReference type="InterPro" id="IPR001920">
    <property type="entry name" value="Asp/Glu_race"/>
</dbReference>
<dbReference type="Proteomes" id="UP000001910">
    <property type="component" value="Chromosome"/>
</dbReference>
<organism evidence="10 11">
    <name type="scientific">Leptotrichia buccalis (strain ATCC 14201 / DSM 1135 / JCM 12969 / NCTC 10249 / C-1013-b)</name>
    <dbReference type="NCBI Taxonomy" id="523794"/>
    <lineage>
        <taxon>Bacteria</taxon>
        <taxon>Fusobacteriati</taxon>
        <taxon>Fusobacteriota</taxon>
        <taxon>Fusobacteriia</taxon>
        <taxon>Fusobacteriales</taxon>
        <taxon>Leptotrichiaceae</taxon>
        <taxon>Leptotrichia</taxon>
    </lineage>
</organism>
<dbReference type="SUPFAM" id="SSF53681">
    <property type="entry name" value="Aspartate/glutamate racemase"/>
    <property type="match status" value="2"/>
</dbReference>
<dbReference type="EC" id="5.1.1.3" evidence="2 8"/>
<dbReference type="PANTHER" id="PTHR21198">
    <property type="entry name" value="GLUTAMATE RACEMASE"/>
    <property type="match status" value="1"/>
</dbReference>
<comment type="pathway">
    <text evidence="8">Cell wall biogenesis; peptidoglycan biosynthesis.</text>
</comment>
<dbReference type="Gene3D" id="3.40.50.1860">
    <property type="match status" value="2"/>
</dbReference>
<comment type="catalytic activity">
    <reaction evidence="1 8">
        <text>L-glutamate = D-glutamate</text>
        <dbReference type="Rhea" id="RHEA:12813"/>
        <dbReference type="ChEBI" id="CHEBI:29985"/>
        <dbReference type="ChEBI" id="CHEBI:29986"/>
        <dbReference type="EC" id="5.1.1.3"/>
    </reaction>
</comment>
<feature type="active site" description="Proton donor/acceptor" evidence="8">
    <location>
        <position position="180"/>
    </location>
</feature>
<dbReference type="EMBL" id="CP001685">
    <property type="protein sequence ID" value="ACV39746.1"/>
    <property type="molecule type" value="Genomic_DNA"/>
</dbReference>
<dbReference type="GO" id="GO:0008360">
    <property type="term" value="P:regulation of cell shape"/>
    <property type="evidence" value="ECO:0007669"/>
    <property type="project" value="UniProtKB-KW"/>
</dbReference>
<dbReference type="GO" id="GO:0009252">
    <property type="term" value="P:peptidoglycan biosynthetic process"/>
    <property type="evidence" value="ECO:0007669"/>
    <property type="project" value="UniProtKB-UniRule"/>
</dbReference>
<evidence type="ECO:0000256" key="9">
    <source>
        <dbReference type="SAM" id="Coils"/>
    </source>
</evidence>
<feature type="active site" description="Proton donor/acceptor" evidence="8">
    <location>
        <position position="70"/>
    </location>
</feature>
<evidence type="ECO:0000313" key="10">
    <source>
        <dbReference type="EMBL" id="ACV39746.1"/>
    </source>
</evidence>
<dbReference type="GO" id="GO:0071555">
    <property type="term" value="P:cell wall organization"/>
    <property type="evidence" value="ECO:0007669"/>
    <property type="project" value="UniProtKB-KW"/>
</dbReference>
<dbReference type="FunFam" id="3.40.50.1860:FF:000002">
    <property type="entry name" value="Glutamate racemase"/>
    <property type="match status" value="1"/>
</dbReference>
<evidence type="ECO:0000313" key="11">
    <source>
        <dbReference type="Proteomes" id="UP000001910"/>
    </source>
</evidence>
<dbReference type="GO" id="GO:0008881">
    <property type="term" value="F:glutamate racemase activity"/>
    <property type="evidence" value="ECO:0007669"/>
    <property type="project" value="UniProtKB-UniRule"/>
</dbReference>
<dbReference type="PROSITE" id="PS00923">
    <property type="entry name" value="ASP_GLU_RACEMASE_1"/>
    <property type="match status" value="1"/>
</dbReference>
<dbReference type="KEGG" id="lba:Lebu_1881"/>
<keyword evidence="5 8" id="KW-0413">Isomerase</keyword>
<name>C7NC65_LEPBD</name>
<dbReference type="HAMAP" id="MF_00258">
    <property type="entry name" value="Glu_racemase"/>
    <property type="match status" value="1"/>
</dbReference>
<keyword evidence="11" id="KW-1185">Reference proteome</keyword>
<dbReference type="InterPro" id="IPR015942">
    <property type="entry name" value="Asp/Glu/hydantoin_racemase"/>
</dbReference>
<dbReference type="STRING" id="523794.Lebu_1881"/>
<evidence type="ECO:0000256" key="6">
    <source>
        <dbReference type="ARBA" id="ARBA00023316"/>
    </source>
</evidence>
<dbReference type="InterPro" id="IPR018187">
    <property type="entry name" value="Asp/Glu_racemase_AS_1"/>
</dbReference>
<feature type="binding site" evidence="8">
    <location>
        <begin position="7"/>
        <end position="8"/>
    </location>
    <ligand>
        <name>substrate</name>
    </ligand>
</feature>
<dbReference type="InterPro" id="IPR033134">
    <property type="entry name" value="Asp/Glu_racemase_AS_2"/>
</dbReference>
<evidence type="ECO:0000256" key="1">
    <source>
        <dbReference type="ARBA" id="ARBA00001602"/>
    </source>
</evidence>
<protein>
    <recommendedName>
        <fullName evidence="7 8">Glutamate racemase</fullName>
        <ecNumber evidence="2 8">5.1.1.3</ecNumber>
    </recommendedName>
</protein>
<evidence type="ECO:0000256" key="7">
    <source>
        <dbReference type="ARBA" id="ARBA00070053"/>
    </source>
</evidence>